<organism evidence="1 2">
    <name type="scientific">Pristionchus fissidentatus</name>
    <dbReference type="NCBI Taxonomy" id="1538716"/>
    <lineage>
        <taxon>Eukaryota</taxon>
        <taxon>Metazoa</taxon>
        <taxon>Ecdysozoa</taxon>
        <taxon>Nematoda</taxon>
        <taxon>Chromadorea</taxon>
        <taxon>Rhabditida</taxon>
        <taxon>Rhabditina</taxon>
        <taxon>Diplogasteromorpha</taxon>
        <taxon>Diplogasteroidea</taxon>
        <taxon>Neodiplogasteridae</taxon>
        <taxon>Pristionchus</taxon>
    </lineage>
</organism>
<reference evidence="1" key="1">
    <citation type="submission" date="2023-10" db="EMBL/GenBank/DDBJ databases">
        <title>Genome assembly of Pristionchus species.</title>
        <authorList>
            <person name="Yoshida K."/>
            <person name="Sommer R.J."/>
        </authorList>
    </citation>
    <scope>NUCLEOTIDE SEQUENCE</scope>
    <source>
        <strain evidence="1">RS5133</strain>
    </source>
</reference>
<feature type="non-terminal residue" evidence="1">
    <location>
        <position position="1"/>
    </location>
</feature>
<sequence length="88" mass="10249">IDELTIRINYKMNREEIICSQYFDGSSNIINTSLPHIYDRFRDVYEKCEIGKMTISVSPNVAKSLYNELIDSCKRIKRIDDLIISVSV</sequence>
<accession>A0AAV5WFV2</accession>
<dbReference type="AlphaFoldDB" id="A0AAV5WFV2"/>
<protein>
    <submittedName>
        <fullName evidence="1">Uncharacterized protein</fullName>
    </submittedName>
</protein>
<evidence type="ECO:0000313" key="1">
    <source>
        <dbReference type="EMBL" id="GMT29897.1"/>
    </source>
</evidence>
<dbReference type="Proteomes" id="UP001432322">
    <property type="component" value="Unassembled WGS sequence"/>
</dbReference>
<keyword evidence="2" id="KW-1185">Reference proteome</keyword>
<dbReference type="EMBL" id="BTSY01000005">
    <property type="protein sequence ID" value="GMT29897.1"/>
    <property type="molecule type" value="Genomic_DNA"/>
</dbReference>
<gene>
    <name evidence="1" type="ORF">PFISCL1PPCAC_21194</name>
</gene>
<comment type="caution">
    <text evidence="1">The sequence shown here is derived from an EMBL/GenBank/DDBJ whole genome shotgun (WGS) entry which is preliminary data.</text>
</comment>
<name>A0AAV5WFV2_9BILA</name>
<proteinExistence type="predicted"/>
<evidence type="ECO:0000313" key="2">
    <source>
        <dbReference type="Proteomes" id="UP001432322"/>
    </source>
</evidence>